<protein>
    <submittedName>
        <fullName evidence="2">TIGR03086 family protein</fullName>
    </submittedName>
</protein>
<evidence type="ECO:0000313" key="3">
    <source>
        <dbReference type="Proteomes" id="UP000276542"/>
    </source>
</evidence>
<dbReference type="OrthoDB" id="5185819at2"/>
<comment type="caution">
    <text evidence="2">The sequence shown here is derived from an EMBL/GenBank/DDBJ whole genome shotgun (WGS) entry which is preliminary data.</text>
</comment>
<reference evidence="3" key="1">
    <citation type="submission" date="2018-09" db="EMBL/GenBank/DDBJ databases">
        <authorList>
            <person name="Zhu H."/>
        </authorList>
    </citation>
    <scope>NUCLEOTIDE SEQUENCE [LARGE SCALE GENOMIC DNA]</scope>
    <source>
        <strain evidence="3">K1W22B-1</strain>
    </source>
</reference>
<dbReference type="InterPro" id="IPR017517">
    <property type="entry name" value="Maleyloyr_isom"/>
</dbReference>
<name>A0A3A5H5D5_9ACTN</name>
<evidence type="ECO:0000313" key="2">
    <source>
        <dbReference type="EMBL" id="RJS45068.1"/>
    </source>
</evidence>
<dbReference type="InterPro" id="IPR034660">
    <property type="entry name" value="DinB/YfiT-like"/>
</dbReference>
<organism evidence="2 3">
    <name type="scientific">Nocardioides cavernaquae</name>
    <dbReference type="NCBI Taxonomy" id="2321396"/>
    <lineage>
        <taxon>Bacteria</taxon>
        <taxon>Bacillati</taxon>
        <taxon>Actinomycetota</taxon>
        <taxon>Actinomycetes</taxon>
        <taxon>Propionibacteriales</taxon>
        <taxon>Nocardioidaceae</taxon>
        <taxon>Nocardioides</taxon>
    </lineage>
</organism>
<dbReference type="SUPFAM" id="SSF109854">
    <property type="entry name" value="DinB/YfiT-like putative metalloenzymes"/>
    <property type="match status" value="1"/>
</dbReference>
<dbReference type="NCBIfam" id="TIGR03086">
    <property type="entry name" value="TIGR03086 family metal-binding protein"/>
    <property type="match status" value="1"/>
</dbReference>
<proteinExistence type="predicted"/>
<accession>A0A3A5H5D5</accession>
<dbReference type="AlphaFoldDB" id="A0A3A5H5D5"/>
<dbReference type="Gene3D" id="1.20.120.450">
    <property type="entry name" value="dinb family like domain"/>
    <property type="match status" value="1"/>
</dbReference>
<dbReference type="EMBL" id="QYRP01000002">
    <property type="protein sequence ID" value="RJS45068.1"/>
    <property type="molecule type" value="Genomic_DNA"/>
</dbReference>
<sequence length="208" mass="22439">MGSPPTHDGRVDVATLFRRTVAVWQRTLAGVQADQWSHPTPCTEWDVRALVNHVVGEECWVGPLLAGRTIAEVGSRFDGDVLGDDPVGRGEDLARASVIAVDAALIDGLRVHLSYGDEEAGEYLLQVATDHLIHGWDLAAATGQDRAMQPDLLEQVAEWFAGREEMYRSGGAIGPRAPMTGDPHTDLLAAFGRDAAWRAPTAHVSENV</sequence>
<feature type="domain" description="Mycothiol-dependent maleylpyruvate isomerase metal-binding" evidence="1">
    <location>
        <begin position="18"/>
        <end position="139"/>
    </location>
</feature>
<dbReference type="GO" id="GO:0046872">
    <property type="term" value="F:metal ion binding"/>
    <property type="evidence" value="ECO:0007669"/>
    <property type="project" value="InterPro"/>
</dbReference>
<gene>
    <name evidence="2" type="ORF">D4739_01610</name>
</gene>
<dbReference type="NCBIfam" id="TIGR03083">
    <property type="entry name" value="maleylpyruvate isomerase family mycothiol-dependent enzyme"/>
    <property type="match status" value="1"/>
</dbReference>
<evidence type="ECO:0000259" key="1">
    <source>
        <dbReference type="Pfam" id="PF11716"/>
    </source>
</evidence>
<keyword evidence="3" id="KW-1185">Reference proteome</keyword>
<dbReference type="Proteomes" id="UP000276542">
    <property type="component" value="Unassembled WGS sequence"/>
</dbReference>
<dbReference type="InterPro" id="IPR017520">
    <property type="entry name" value="CHP03086"/>
</dbReference>
<dbReference type="InterPro" id="IPR024344">
    <property type="entry name" value="MDMPI_metal-binding"/>
</dbReference>
<dbReference type="Pfam" id="PF11716">
    <property type="entry name" value="MDMPI_N"/>
    <property type="match status" value="1"/>
</dbReference>